<reference evidence="1" key="2">
    <citation type="submission" date="2023-06" db="EMBL/GenBank/DDBJ databases">
        <authorList>
            <consortium name="Lawrence Berkeley National Laboratory"/>
            <person name="Haridas S."/>
            <person name="Hensen N."/>
            <person name="Bonometti L."/>
            <person name="Westerberg I."/>
            <person name="Brannstrom I.O."/>
            <person name="Guillou S."/>
            <person name="Cros-Aarteil S."/>
            <person name="Calhoun S."/>
            <person name="Kuo A."/>
            <person name="Mondo S."/>
            <person name="Pangilinan J."/>
            <person name="Riley R."/>
            <person name="Labutti K."/>
            <person name="Andreopoulos B."/>
            <person name="Lipzen A."/>
            <person name="Chen C."/>
            <person name="Yanf M."/>
            <person name="Daum C."/>
            <person name="Ng V."/>
            <person name="Clum A."/>
            <person name="Steindorff A."/>
            <person name="Ohm R."/>
            <person name="Martin F."/>
            <person name="Silar P."/>
            <person name="Natvig D."/>
            <person name="Lalanne C."/>
            <person name="Gautier V."/>
            <person name="Ament-Velasquez S.L."/>
            <person name="Kruys A."/>
            <person name="Hutchinson M.I."/>
            <person name="Powell A.J."/>
            <person name="Barry K."/>
            <person name="Miller A.N."/>
            <person name="Grigoriev I.V."/>
            <person name="Debuchy R."/>
            <person name="Gladieux P."/>
            <person name="Thoren M.H."/>
            <person name="Johannesson H."/>
        </authorList>
    </citation>
    <scope>NUCLEOTIDE SEQUENCE</scope>
    <source>
        <strain evidence="1">SMH4131-1</strain>
    </source>
</reference>
<evidence type="ECO:0000313" key="2">
    <source>
        <dbReference type="Proteomes" id="UP001286456"/>
    </source>
</evidence>
<evidence type="ECO:0000313" key="1">
    <source>
        <dbReference type="EMBL" id="KAK3320724.1"/>
    </source>
</evidence>
<sequence>MDESRKLRLRNQIPRPRRGTPNATSLSAAAGSIPIGSCPALHRCVCTLWPPSPPSTSINTHGRIHDADWSGQYCDAAKAKSPDPGPRQRRYLWVSCKVGVHHSYQQPPPLFCATILEHQDSKQNPPLSPMRFSAPNLHESEISRLALSVRPPFPVIGLLPSLLSPRNISSKCRFCQGRGHGQNQDLDQEKGGGASSSFLQYLATQTSTANQATTCPPQTAFPRPILGLRSYLFHSTKRRRVSPYNYSKETLHYIIHSRLRRLKQSRPSKTSRLFYPLNYLFGSLDYLLNPDAPG</sequence>
<organism evidence="1 2">
    <name type="scientific">Cercophora scortea</name>
    <dbReference type="NCBI Taxonomy" id="314031"/>
    <lineage>
        <taxon>Eukaryota</taxon>
        <taxon>Fungi</taxon>
        <taxon>Dikarya</taxon>
        <taxon>Ascomycota</taxon>
        <taxon>Pezizomycotina</taxon>
        <taxon>Sordariomycetes</taxon>
        <taxon>Sordariomycetidae</taxon>
        <taxon>Sordariales</taxon>
        <taxon>Lasiosphaeriaceae</taxon>
        <taxon>Cercophora</taxon>
    </lineage>
</organism>
<reference evidence="1" key="1">
    <citation type="journal article" date="2023" name="Mol. Phylogenet. Evol.">
        <title>Genome-scale phylogeny and comparative genomics of the fungal order Sordariales.</title>
        <authorList>
            <person name="Hensen N."/>
            <person name="Bonometti L."/>
            <person name="Westerberg I."/>
            <person name="Brannstrom I.O."/>
            <person name="Guillou S."/>
            <person name="Cros-Aarteil S."/>
            <person name="Calhoun S."/>
            <person name="Haridas S."/>
            <person name="Kuo A."/>
            <person name="Mondo S."/>
            <person name="Pangilinan J."/>
            <person name="Riley R."/>
            <person name="LaButti K."/>
            <person name="Andreopoulos B."/>
            <person name="Lipzen A."/>
            <person name="Chen C."/>
            <person name="Yan M."/>
            <person name="Daum C."/>
            <person name="Ng V."/>
            <person name="Clum A."/>
            <person name="Steindorff A."/>
            <person name="Ohm R.A."/>
            <person name="Martin F."/>
            <person name="Silar P."/>
            <person name="Natvig D.O."/>
            <person name="Lalanne C."/>
            <person name="Gautier V."/>
            <person name="Ament-Velasquez S.L."/>
            <person name="Kruys A."/>
            <person name="Hutchinson M.I."/>
            <person name="Powell A.J."/>
            <person name="Barry K."/>
            <person name="Miller A.N."/>
            <person name="Grigoriev I.V."/>
            <person name="Debuchy R."/>
            <person name="Gladieux P."/>
            <person name="Hiltunen Thoren M."/>
            <person name="Johannesson H."/>
        </authorList>
    </citation>
    <scope>NUCLEOTIDE SEQUENCE</scope>
    <source>
        <strain evidence="1">SMH4131-1</strain>
    </source>
</reference>
<dbReference type="AlphaFoldDB" id="A0AAE0I8T2"/>
<proteinExistence type="predicted"/>
<protein>
    <submittedName>
        <fullName evidence="1">Uncharacterized protein</fullName>
    </submittedName>
</protein>
<dbReference type="Proteomes" id="UP001286456">
    <property type="component" value="Unassembled WGS sequence"/>
</dbReference>
<gene>
    <name evidence="1" type="ORF">B0T19DRAFT_246335</name>
</gene>
<comment type="caution">
    <text evidence="1">The sequence shown here is derived from an EMBL/GenBank/DDBJ whole genome shotgun (WGS) entry which is preliminary data.</text>
</comment>
<dbReference type="EMBL" id="JAUEPO010000005">
    <property type="protein sequence ID" value="KAK3320724.1"/>
    <property type="molecule type" value="Genomic_DNA"/>
</dbReference>
<keyword evidence="2" id="KW-1185">Reference proteome</keyword>
<accession>A0AAE0I8T2</accession>
<name>A0AAE0I8T2_9PEZI</name>